<dbReference type="PANTHER" id="PTHR24421:SF10">
    <property type="entry name" value="NITRATE_NITRITE SENSOR PROTEIN NARQ"/>
    <property type="match status" value="1"/>
</dbReference>
<dbReference type="GO" id="GO:0016020">
    <property type="term" value="C:membrane"/>
    <property type="evidence" value="ECO:0007669"/>
    <property type="project" value="InterPro"/>
</dbReference>
<evidence type="ECO:0000256" key="3">
    <source>
        <dbReference type="ARBA" id="ARBA00022553"/>
    </source>
</evidence>
<comment type="caution">
    <text evidence="12">The sequence shown here is derived from an EMBL/GenBank/DDBJ whole genome shotgun (WGS) entry which is preliminary data.</text>
</comment>
<organism evidence="12 13">
    <name type="scientific">Nocardiopsis aegyptia</name>
    <dbReference type="NCBI Taxonomy" id="220378"/>
    <lineage>
        <taxon>Bacteria</taxon>
        <taxon>Bacillati</taxon>
        <taxon>Actinomycetota</taxon>
        <taxon>Actinomycetes</taxon>
        <taxon>Streptosporangiales</taxon>
        <taxon>Nocardiopsidaceae</taxon>
        <taxon>Nocardiopsis</taxon>
    </lineage>
</organism>
<dbReference type="AlphaFoldDB" id="A0A7Z0EUD1"/>
<evidence type="ECO:0000313" key="12">
    <source>
        <dbReference type="EMBL" id="NYJ38097.1"/>
    </source>
</evidence>
<protein>
    <recommendedName>
        <fullName evidence="2">histidine kinase</fullName>
        <ecNumber evidence="2">2.7.13.3</ecNumber>
    </recommendedName>
</protein>
<evidence type="ECO:0000256" key="1">
    <source>
        <dbReference type="ARBA" id="ARBA00000085"/>
    </source>
</evidence>
<feature type="domain" description="Histidine kinase/HSP90-like ATPase" evidence="11">
    <location>
        <begin position="277"/>
        <end position="370"/>
    </location>
</feature>
<reference evidence="12 13" key="1">
    <citation type="submission" date="2020-07" db="EMBL/GenBank/DDBJ databases">
        <title>Sequencing the genomes of 1000 actinobacteria strains.</title>
        <authorList>
            <person name="Klenk H.-P."/>
        </authorList>
    </citation>
    <scope>NUCLEOTIDE SEQUENCE [LARGE SCALE GENOMIC DNA]</scope>
    <source>
        <strain evidence="12 13">DSM 44442</strain>
    </source>
</reference>
<dbReference type="Gene3D" id="1.20.5.1930">
    <property type="match status" value="1"/>
</dbReference>
<dbReference type="GO" id="GO:0005524">
    <property type="term" value="F:ATP binding"/>
    <property type="evidence" value="ECO:0007669"/>
    <property type="project" value="UniProtKB-KW"/>
</dbReference>
<keyword evidence="8" id="KW-0902">Two-component regulatory system</keyword>
<dbReference type="Pfam" id="PF07730">
    <property type="entry name" value="HisKA_3"/>
    <property type="match status" value="1"/>
</dbReference>
<dbReference type="RefSeq" id="WP_179829290.1">
    <property type="nucleotide sequence ID" value="NZ_JACCFS010000001.1"/>
</dbReference>
<keyword evidence="10" id="KW-1133">Transmembrane helix</keyword>
<dbReference type="PANTHER" id="PTHR24421">
    <property type="entry name" value="NITRATE/NITRITE SENSOR PROTEIN NARX-RELATED"/>
    <property type="match status" value="1"/>
</dbReference>
<dbReference type="CDD" id="cd16917">
    <property type="entry name" value="HATPase_UhpB-NarQ-NarX-like"/>
    <property type="match status" value="1"/>
</dbReference>
<keyword evidence="10" id="KW-0472">Membrane</keyword>
<keyword evidence="4" id="KW-0808">Transferase</keyword>
<evidence type="ECO:0000259" key="11">
    <source>
        <dbReference type="SMART" id="SM00387"/>
    </source>
</evidence>
<dbReference type="InterPro" id="IPR036890">
    <property type="entry name" value="HATPase_C_sf"/>
</dbReference>
<evidence type="ECO:0000313" key="13">
    <source>
        <dbReference type="Proteomes" id="UP000572051"/>
    </source>
</evidence>
<feature type="region of interest" description="Disordered" evidence="9">
    <location>
        <begin position="318"/>
        <end position="337"/>
    </location>
</feature>
<dbReference type="EMBL" id="JACCFS010000001">
    <property type="protein sequence ID" value="NYJ38097.1"/>
    <property type="molecule type" value="Genomic_DNA"/>
</dbReference>
<evidence type="ECO:0000256" key="4">
    <source>
        <dbReference type="ARBA" id="ARBA00022679"/>
    </source>
</evidence>
<dbReference type="EC" id="2.7.13.3" evidence="2"/>
<proteinExistence type="predicted"/>
<keyword evidence="5" id="KW-0547">Nucleotide-binding</keyword>
<feature type="transmembrane region" description="Helical" evidence="10">
    <location>
        <begin position="36"/>
        <end position="52"/>
    </location>
</feature>
<evidence type="ECO:0000256" key="9">
    <source>
        <dbReference type="SAM" id="MobiDB-lite"/>
    </source>
</evidence>
<dbReference type="InterPro" id="IPR050482">
    <property type="entry name" value="Sensor_HK_TwoCompSys"/>
</dbReference>
<dbReference type="SMART" id="SM00387">
    <property type="entry name" value="HATPase_c"/>
    <property type="match status" value="1"/>
</dbReference>
<feature type="transmembrane region" description="Helical" evidence="10">
    <location>
        <begin position="102"/>
        <end position="120"/>
    </location>
</feature>
<feature type="transmembrane region" description="Helical" evidence="10">
    <location>
        <begin position="404"/>
        <end position="425"/>
    </location>
</feature>
<evidence type="ECO:0000256" key="10">
    <source>
        <dbReference type="SAM" id="Phobius"/>
    </source>
</evidence>
<keyword evidence="3" id="KW-0597">Phosphoprotein</keyword>
<evidence type="ECO:0000256" key="8">
    <source>
        <dbReference type="ARBA" id="ARBA00023012"/>
    </source>
</evidence>
<evidence type="ECO:0000256" key="5">
    <source>
        <dbReference type="ARBA" id="ARBA00022741"/>
    </source>
</evidence>
<dbReference type="Proteomes" id="UP000572051">
    <property type="component" value="Unassembled WGS sequence"/>
</dbReference>
<evidence type="ECO:0000256" key="6">
    <source>
        <dbReference type="ARBA" id="ARBA00022777"/>
    </source>
</evidence>
<keyword evidence="13" id="KW-1185">Reference proteome</keyword>
<name>A0A7Z0EUD1_9ACTN</name>
<dbReference type="GO" id="GO:0000155">
    <property type="term" value="F:phosphorelay sensor kinase activity"/>
    <property type="evidence" value="ECO:0007669"/>
    <property type="project" value="InterPro"/>
</dbReference>
<feature type="transmembrane region" description="Helical" evidence="10">
    <location>
        <begin position="126"/>
        <end position="144"/>
    </location>
</feature>
<keyword evidence="7" id="KW-0067">ATP-binding</keyword>
<gene>
    <name evidence="12" type="ORF">HNR10_005978</name>
</gene>
<feature type="transmembrane region" description="Helical" evidence="10">
    <location>
        <begin position="58"/>
        <end position="81"/>
    </location>
</feature>
<accession>A0A7Z0EUD1</accession>
<keyword evidence="6 12" id="KW-0418">Kinase</keyword>
<dbReference type="InterPro" id="IPR011712">
    <property type="entry name" value="Sig_transdc_His_kin_sub3_dim/P"/>
</dbReference>
<comment type="catalytic activity">
    <reaction evidence="1">
        <text>ATP + protein L-histidine = ADP + protein N-phospho-L-histidine.</text>
        <dbReference type="EC" id="2.7.13.3"/>
    </reaction>
</comment>
<dbReference type="Gene3D" id="3.30.565.10">
    <property type="entry name" value="Histidine kinase-like ATPase, C-terminal domain"/>
    <property type="match status" value="1"/>
</dbReference>
<dbReference type="SUPFAM" id="SSF55874">
    <property type="entry name" value="ATPase domain of HSP90 chaperone/DNA topoisomerase II/histidine kinase"/>
    <property type="match status" value="1"/>
</dbReference>
<dbReference type="InterPro" id="IPR003594">
    <property type="entry name" value="HATPase_dom"/>
</dbReference>
<dbReference type="GO" id="GO:0046983">
    <property type="term" value="F:protein dimerization activity"/>
    <property type="evidence" value="ECO:0007669"/>
    <property type="project" value="InterPro"/>
</dbReference>
<keyword evidence="10" id="KW-0812">Transmembrane</keyword>
<dbReference type="Pfam" id="PF02518">
    <property type="entry name" value="HATPase_c"/>
    <property type="match status" value="1"/>
</dbReference>
<evidence type="ECO:0000256" key="2">
    <source>
        <dbReference type="ARBA" id="ARBA00012438"/>
    </source>
</evidence>
<sequence>MDRPPAPESPTTREDLALAIALVPLALLNRLFDSPWWLLAAAASLLVVAVAGRRRRPWPALAATTALALWSANAVLAAAVVAFGIGRRGVRPAGRTSTQGQVLRALLATALAGALATLVWRSPTLSLGSLALLPLPVVLAWAAGDHLRTRAELRRRERHGVADQARRRERERIAQDMHDSLGHEIGLLAVRAGALEVAPDPTPESTRAAATDLRLGAARAAERLRQVIGVLGAHDPHAPAPQSTAELVERARASGMRVHCRTTPDTGTEPGDAVPDLVERTVHRLVQEALTNAAKHAPGARVDIEVQHACAHTALTVTNDAPADPPPTAPPGTGTGLVGLRERVRLAGGTLSAAPLGEGFQVRAHLPHTPATTAPAPAAADPGREDALPPHLAAHAWRRLRWDLARTVVITTALTCAVAGLAALYGW</sequence>
<evidence type="ECO:0000256" key="7">
    <source>
        <dbReference type="ARBA" id="ARBA00022840"/>
    </source>
</evidence>